<dbReference type="EMBL" id="APOH01000015">
    <property type="protein sequence ID" value="ENU19643.1"/>
    <property type="molecule type" value="Genomic_DNA"/>
</dbReference>
<sequence length="99" mass="11025">MKFVSDITILGAKQSKGEFDGRKFDSTKLFYQADLKTGENFVGQVGESITWGTSFNFERIKHMKFPVTLKGTFEMVSNGSQSTLILHDLVLPATESAKN</sequence>
<proteinExistence type="predicted"/>
<organism evidence="1 2">
    <name type="scientific">Acinetobacter bohemicus ANC 3994</name>
    <dbReference type="NCBI Taxonomy" id="1217715"/>
    <lineage>
        <taxon>Bacteria</taxon>
        <taxon>Pseudomonadati</taxon>
        <taxon>Pseudomonadota</taxon>
        <taxon>Gammaproteobacteria</taxon>
        <taxon>Moraxellales</taxon>
        <taxon>Moraxellaceae</taxon>
        <taxon>Acinetobacter</taxon>
    </lineage>
</organism>
<dbReference type="HOGENOM" id="CLU_175513_1_0_6"/>
<reference evidence="1 2" key="1">
    <citation type="submission" date="2013-02" db="EMBL/GenBank/DDBJ databases">
        <title>The Genome Sequence of Acinetobacter sp. ANC 3994.</title>
        <authorList>
            <consortium name="The Broad Institute Genome Sequencing Platform"/>
            <consortium name="The Broad Institute Genome Sequencing Center for Infectious Disease"/>
            <person name="Cerqueira G."/>
            <person name="Feldgarden M."/>
            <person name="Courvalin P."/>
            <person name="Perichon B."/>
            <person name="Grillot-Courvalin C."/>
            <person name="Clermont D."/>
            <person name="Rocha E."/>
            <person name="Yoon E.-J."/>
            <person name="Nemec A."/>
            <person name="Walker B."/>
            <person name="Young S.K."/>
            <person name="Zeng Q."/>
            <person name="Gargeya S."/>
            <person name="Fitzgerald M."/>
            <person name="Haas B."/>
            <person name="Abouelleil A."/>
            <person name="Alvarado L."/>
            <person name="Arachchi H.M."/>
            <person name="Berlin A.M."/>
            <person name="Chapman S.B."/>
            <person name="Dewar J."/>
            <person name="Goldberg J."/>
            <person name="Griggs A."/>
            <person name="Gujja S."/>
            <person name="Hansen M."/>
            <person name="Howarth C."/>
            <person name="Imamovic A."/>
            <person name="Larimer J."/>
            <person name="McCowan C."/>
            <person name="Murphy C."/>
            <person name="Neiman D."/>
            <person name="Pearson M."/>
            <person name="Priest M."/>
            <person name="Roberts A."/>
            <person name="Saif S."/>
            <person name="Shea T."/>
            <person name="Sisk P."/>
            <person name="Sykes S."/>
            <person name="Wortman J."/>
            <person name="Nusbaum C."/>
            <person name="Birren B."/>
        </authorList>
    </citation>
    <scope>NUCLEOTIDE SEQUENCE [LARGE SCALE GENOMIC DNA]</scope>
    <source>
        <strain evidence="1 2">ANC 3994</strain>
    </source>
</reference>
<evidence type="ECO:0000313" key="2">
    <source>
        <dbReference type="Proteomes" id="UP000013086"/>
    </source>
</evidence>
<dbReference type="OrthoDB" id="6710339at2"/>
<dbReference type="PATRIC" id="fig|1217715.3.peg.2445"/>
<protein>
    <recommendedName>
        <fullName evidence="3">Single-stranded DNA-binding protein</fullName>
    </recommendedName>
</protein>
<evidence type="ECO:0000313" key="1">
    <source>
        <dbReference type="EMBL" id="ENU19643.1"/>
    </source>
</evidence>
<comment type="caution">
    <text evidence="1">The sequence shown here is derived from an EMBL/GenBank/DDBJ whole genome shotgun (WGS) entry which is preliminary data.</text>
</comment>
<dbReference type="Proteomes" id="UP000013086">
    <property type="component" value="Unassembled WGS sequence"/>
</dbReference>
<dbReference type="RefSeq" id="WP_004649039.1">
    <property type="nucleotide sequence ID" value="NZ_KB849164.1"/>
</dbReference>
<dbReference type="eggNOG" id="ENOG5033I1V">
    <property type="taxonomic scope" value="Bacteria"/>
</dbReference>
<evidence type="ECO:0008006" key="3">
    <source>
        <dbReference type="Google" id="ProtNLM"/>
    </source>
</evidence>
<dbReference type="AlphaFoldDB" id="N8Q8X5"/>
<gene>
    <name evidence="1" type="ORF">F994_02503</name>
</gene>
<accession>N8Q8X5</accession>
<name>N8Q8X5_9GAMM</name>